<keyword evidence="5" id="KW-1185">Reference proteome</keyword>
<dbReference type="PANTHER" id="PTHR46707">
    <property type="entry name" value="PROTEIN CBG07468"/>
    <property type="match status" value="1"/>
</dbReference>
<accession>A0AAV5S5Z4</accession>
<evidence type="ECO:0000256" key="1">
    <source>
        <dbReference type="PROSITE-ProRule" id="PRU01005"/>
    </source>
</evidence>
<proteinExistence type="predicted"/>
<dbReference type="Pfam" id="PF01549">
    <property type="entry name" value="ShK"/>
    <property type="match status" value="1"/>
</dbReference>
<dbReference type="InterPro" id="IPR003582">
    <property type="entry name" value="ShKT_dom"/>
</dbReference>
<gene>
    <name evidence="4" type="ORF">PENTCL1PPCAC_176</name>
</gene>
<evidence type="ECO:0000259" key="3">
    <source>
        <dbReference type="PROSITE" id="PS51670"/>
    </source>
</evidence>
<comment type="caution">
    <text evidence="4">The sequence shown here is derived from an EMBL/GenBank/DDBJ whole genome shotgun (WGS) entry which is preliminary data.</text>
</comment>
<feature type="chain" id="PRO_5043674948" description="ShKT domain-containing protein" evidence="2">
    <location>
        <begin position="21"/>
        <end position="212"/>
    </location>
</feature>
<protein>
    <recommendedName>
        <fullName evidence="3">ShKT domain-containing protein</fullName>
    </recommendedName>
</protein>
<dbReference type="Proteomes" id="UP001432027">
    <property type="component" value="Unassembled WGS sequence"/>
</dbReference>
<dbReference type="PANTHER" id="PTHR46707:SF1">
    <property type="entry name" value="COEXPRESSED WITH POLYCYSTINS-RELATED"/>
    <property type="match status" value="1"/>
</dbReference>
<evidence type="ECO:0000313" key="5">
    <source>
        <dbReference type="Proteomes" id="UP001432027"/>
    </source>
</evidence>
<dbReference type="AlphaFoldDB" id="A0AAV5S5Z4"/>
<organism evidence="4 5">
    <name type="scientific">Pristionchus entomophagus</name>
    <dbReference type="NCBI Taxonomy" id="358040"/>
    <lineage>
        <taxon>Eukaryota</taxon>
        <taxon>Metazoa</taxon>
        <taxon>Ecdysozoa</taxon>
        <taxon>Nematoda</taxon>
        <taxon>Chromadorea</taxon>
        <taxon>Rhabditida</taxon>
        <taxon>Rhabditina</taxon>
        <taxon>Diplogasteromorpha</taxon>
        <taxon>Diplogasteroidea</taxon>
        <taxon>Neodiplogasteridae</taxon>
        <taxon>Pristionchus</taxon>
    </lineage>
</organism>
<evidence type="ECO:0000256" key="2">
    <source>
        <dbReference type="SAM" id="SignalP"/>
    </source>
</evidence>
<dbReference type="EMBL" id="BTSX01000001">
    <property type="protein sequence ID" value="GMS78001.1"/>
    <property type="molecule type" value="Genomic_DNA"/>
</dbReference>
<dbReference type="PROSITE" id="PS51670">
    <property type="entry name" value="SHKT"/>
    <property type="match status" value="1"/>
</dbReference>
<keyword evidence="2" id="KW-0732">Signal</keyword>
<feature type="domain" description="ShKT" evidence="3">
    <location>
        <begin position="22"/>
        <end position="62"/>
    </location>
</feature>
<reference evidence="4" key="1">
    <citation type="submission" date="2023-10" db="EMBL/GenBank/DDBJ databases">
        <title>Genome assembly of Pristionchus species.</title>
        <authorList>
            <person name="Yoshida K."/>
            <person name="Sommer R.J."/>
        </authorList>
    </citation>
    <scope>NUCLEOTIDE SEQUENCE</scope>
    <source>
        <strain evidence="4">RS0144</strain>
    </source>
</reference>
<dbReference type="Gene3D" id="1.10.10.1940">
    <property type="match status" value="1"/>
</dbReference>
<comment type="caution">
    <text evidence="1">Lacks conserved residue(s) required for the propagation of feature annotation.</text>
</comment>
<dbReference type="SMART" id="SM00254">
    <property type="entry name" value="ShKT"/>
    <property type="match status" value="1"/>
</dbReference>
<sequence>MSRVLFILAVVATVATVISAQCAATDNVNCASWVKNGFCNNPGYTEAYRQQYCPNSCTNSGCGAAGATTTTAATPAKENANCPKWNEDPTNAFCASQSAANIKTFCFTTCAKEITPVDGCAFYVDTAGKVVRTGANKTAANDDTVVPTLATATNKILYAYAKTGCTVAFYAAATSPATPPGLAPDLVGAGTITKVTVAAQQTAAGITCKCTA</sequence>
<evidence type="ECO:0000313" key="4">
    <source>
        <dbReference type="EMBL" id="GMS78001.1"/>
    </source>
</evidence>
<feature type="signal peptide" evidence="2">
    <location>
        <begin position="1"/>
        <end position="20"/>
    </location>
</feature>
<name>A0AAV5S5Z4_9BILA</name>